<evidence type="ECO:0000256" key="1">
    <source>
        <dbReference type="ARBA" id="ARBA00023015"/>
    </source>
</evidence>
<keyword evidence="1" id="KW-0805">Transcription regulation</keyword>
<dbReference type="Proteomes" id="UP000193964">
    <property type="component" value="Unassembled WGS sequence"/>
</dbReference>
<dbReference type="OrthoDB" id="4549023at2"/>
<comment type="caution">
    <text evidence="5">The sequence shown here is derived from an EMBL/GenBank/DDBJ whole genome shotgun (WGS) entry which is preliminary data.</text>
</comment>
<gene>
    <name evidence="5" type="ORF">AWC31_12225</name>
</gene>
<dbReference type="Gene3D" id="1.10.10.60">
    <property type="entry name" value="Homeodomain-like"/>
    <property type="match status" value="1"/>
</dbReference>
<dbReference type="PANTHER" id="PTHR46796:SF15">
    <property type="entry name" value="BLL1074 PROTEIN"/>
    <property type="match status" value="1"/>
</dbReference>
<dbReference type="GO" id="GO:0003700">
    <property type="term" value="F:DNA-binding transcription factor activity"/>
    <property type="evidence" value="ECO:0007669"/>
    <property type="project" value="InterPro"/>
</dbReference>
<dbReference type="PROSITE" id="PS01124">
    <property type="entry name" value="HTH_ARAC_FAMILY_2"/>
    <property type="match status" value="1"/>
</dbReference>
<evidence type="ECO:0000256" key="3">
    <source>
        <dbReference type="ARBA" id="ARBA00023163"/>
    </source>
</evidence>
<organism evidence="5 6">
    <name type="scientific">Mycolicibacterium wolinskyi</name>
    <dbReference type="NCBI Taxonomy" id="59750"/>
    <lineage>
        <taxon>Bacteria</taxon>
        <taxon>Bacillati</taxon>
        <taxon>Actinomycetota</taxon>
        <taxon>Actinomycetes</taxon>
        <taxon>Mycobacteriales</taxon>
        <taxon>Mycobacteriaceae</taxon>
        <taxon>Mycolicibacterium</taxon>
    </lineage>
</organism>
<dbReference type="Pfam" id="PF12833">
    <property type="entry name" value="HTH_18"/>
    <property type="match status" value="1"/>
</dbReference>
<dbReference type="AlphaFoldDB" id="A0A1X2FJZ1"/>
<proteinExistence type="predicted"/>
<name>A0A1X2FJZ1_9MYCO</name>
<feature type="domain" description="HTH araC/xylS-type" evidence="4">
    <location>
        <begin position="149"/>
        <end position="246"/>
    </location>
</feature>
<accession>A0A1X2FJZ1</accession>
<sequence length="250" mass="25487">MRGAWISRPGEMVVAGSFGDIAVHHHPAVQLAVGLDGALSMVADDGSAQQCRVAVVAGGARHALRSAGASAALSVYLSPQTSTAAALHALSTANGAVPGVWAIDDGELVESVATAVHNDDLSAAADLVIADLLARADAETGNAVHPQVRQAIEVLAARMPNRTALSSVAGEVALSPDYLGRLFKKQTGASFAASARWTRLLAALEHLSQGASITDAAHRAGFADGAHATRVCRELTGIAPSDVLRALTAR</sequence>
<evidence type="ECO:0000313" key="5">
    <source>
        <dbReference type="EMBL" id="ORX18753.1"/>
    </source>
</evidence>
<dbReference type="InterPro" id="IPR050204">
    <property type="entry name" value="AraC_XylS_family_regulators"/>
</dbReference>
<keyword evidence="2" id="KW-0238">DNA-binding</keyword>
<keyword evidence="3" id="KW-0804">Transcription</keyword>
<dbReference type="RefSeq" id="WP_085141976.1">
    <property type="nucleotide sequence ID" value="NZ_JACKUA010000038.1"/>
</dbReference>
<evidence type="ECO:0000259" key="4">
    <source>
        <dbReference type="PROSITE" id="PS01124"/>
    </source>
</evidence>
<protein>
    <recommendedName>
        <fullName evidence="4">HTH araC/xylS-type domain-containing protein</fullName>
    </recommendedName>
</protein>
<reference evidence="5 6" key="1">
    <citation type="submission" date="2016-01" db="EMBL/GenBank/DDBJ databases">
        <title>The new phylogeny of the genus Mycobacterium.</title>
        <authorList>
            <person name="Tarcisio F."/>
            <person name="Conor M."/>
            <person name="Antonella G."/>
            <person name="Elisabetta G."/>
            <person name="Giulia F.S."/>
            <person name="Sara T."/>
            <person name="Anna F."/>
            <person name="Clotilde B."/>
            <person name="Roberto B."/>
            <person name="Veronica D.S."/>
            <person name="Fabio R."/>
            <person name="Monica P."/>
            <person name="Olivier J."/>
            <person name="Enrico T."/>
            <person name="Nicola S."/>
        </authorList>
    </citation>
    <scope>NUCLEOTIDE SEQUENCE [LARGE SCALE GENOMIC DNA]</scope>
    <source>
        <strain evidence="5 6">ATCC 700010</strain>
    </source>
</reference>
<dbReference type="InterPro" id="IPR018060">
    <property type="entry name" value="HTH_AraC"/>
</dbReference>
<evidence type="ECO:0000256" key="2">
    <source>
        <dbReference type="ARBA" id="ARBA00023125"/>
    </source>
</evidence>
<dbReference type="GO" id="GO:0043565">
    <property type="term" value="F:sequence-specific DNA binding"/>
    <property type="evidence" value="ECO:0007669"/>
    <property type="project" value="InterPro"/>
</dbReference>
<dbReference type="EMBL" id="LQQA01000004">
    <property type="protein sequence ID" value="ORX18753.1"/>
    <property type="molecule type" value="Genomic_DNA"/>
</dbReference>
<evidence type="ECO:0000313" key="6">
    <source>
        <dbReference type="Proteomes" id="UP000193964"/>
    </source>
</evidence>
<dbReference type="SMART" id="SM00342">
    <property type="entry name" value="HTH_ARAC"/>
    <property type="match status" value="1"/>
</dbReference>
<dbReference type="PANTHER" id="PTHR46796">
    <property type="entry name" value="HTH-TYPE TRANSCRIPTIONAL ACTIVATOR RHAS-RELATED"/>
    <property type="match status" value="1"/>
</dbReference>